<dbReference type="GO" id="GO:0005975">
    <property type="term" value="P:carbohydrate metabolic process"/>
    <property type="evidence" value="ECO:0007669"/>
    <property type="project" value="InterPro"/>
</dbReference>
<dbReference type="PANTHER" id="PTHR42732">
    <property type="entry name" value="BETA-GALACTOSIDASE"/>
    <property type="match status" value="1"/>
</dbReference>
<dbReference type="InterPro" id="IPR006101">
    <property type="entry name" value="Glyco_hydro_2"/>
</dbReference>
<dbReference type="InterPro" id="IPR036116">
    <property type="entry name" value="FN3_sf"/>
</dbReference>
<dbReference type="CDD" id="cd00063">
    <property type="entry name" value="FN3"/>
    <property type="match status" value="2"/>
</dbReference>
<dbReference type="InterPro" id="IPR006102">
    <property type="entry name" value="Ig-like_GH2"/>
</dbReference>
<dbReference type="Gene3D" id="2.60.120.560">
    <property type="entry name" value="Exo-inulinase, domain 1"/>
    <property type="match status" value="1"/>
</dbReference>
<organism evidence="3 4">
    <name type="scientific">Paenibacillus herberti</name>
    <dbReference type="NCBI Taxonomy" id="1619309"/>
    <lineage>
        <taxon>Bacteria</taxon>
        <taxon>Bacillati</taxon>
        <taxon>Bacillota</taxon>
        <taxon>Bacilli</taxon>
        <taxon>Bacillales</taxon>
        <taxon>Paenibacillaceae</taxon>
        <taxon>Paenibacillus</taxon>
    </lineage>
</organism>
<dbReference type="Pfam" id="PF25275">
    <property type="entry name" value="Golvesin_C"/>
    <property type="match status" value="1"/>
</dbReference>
<dbReference type="SUPFAM" id="SSF51445">
    <property type="entry name" value="(Trans)glycosidases"/>
    <property type="match status" value="1"/>
</dbReference>
<dbReference type="InterPro" id="IPR033803">
    <property type="entry name" value="CBD-like_Golvesin-Xly"/>
</dbReference>
<protein>
    <recommendedName>
        <fullName evidence="2">Fibronectin type-III domain-containing protein</fullName>
    </recommendedName>
</protein>
<keyword evidence="4" id="KW-1185">Reference proteome</keyword>
<sequence length="1138" mass="125592">MNNEAESWDQSAWWHWGGISRDVELVINQDARIQYQHITATPDLNVGTAAIQVKLKAVNSSSATKTISVTSSIYDKKTGSLVWSSVDDPAFTTSASITAKESQTLSLQTTLPASLVKLWNFDTPNLYRMETEIRESGVLKHKLSNAFGIRKIEWNSTQFKINGESVRLVGANRVPDDRVNGNTEPNDLIMRDLDMMKKSGVNMTRIFHGQQDPNLLDYADEIGMLIVEEIPFWGQRAPTYPSGYPLAEQWLRSMVETDYNHPSIVGWSVANEVAGNNTSVDNFVQDMFSFVRQMDNTRFLTYASNQAVYGNDASRFSDIIFMNMYGNNKQVETVARNYPGKPIFVSEYGISQTGEDPDKSFFDPANILNAYKHMPQVIGASVWTFNDYRSHFKNSAASQNRTWGAVNVWRDEKKWFETFRDTNSPVKSMSLVQYSQQFATGSELVTELILSPRAVLDLPSYTMKGYKLKWEIYDRNNEVKDGGITDLPVIEPGDPAWSTYVSWRVPAAGLLKQRFTVISPTQYEIKLKEVYFSVPGAPVIKEVVAASGQVRVVFNKVSGAQSYKVKYGTSSLTSETASTINDFIDITGLMNDTPYQFSVVASNGVGDGVESAIVSGTPQAEYTLLPPTLWKAVGVDGGFYVGYTSAPGTFTVEENNKTTYTIQFGTSSGNYTETRSNITNYGAFNVMGLTNGTTYYFRIKMDKDVSGIYYGSSNWSQEISVTPTADSAPPANPVLYSAVSGNGEVSLHFNYVENTTGYRVQYGISPGSLTSLLDINSADSGQYTVTGLTYGTKYYFAISSLNGTVQSGASNIVSVTPEQRIIPTEPLQVLWKDDFEDRDTQGWTADSGTWSVVTEATYGYKQSSEAASEGVTTVGDIAWTNYEVQADVKLLSRTSTAATGIVGRYQDNNNYYYLRLNAGENRLQLLKKVNGTFTMISNLPQTVSLQTVYNLKLLMMGSTIKGYLNGVEKISVTDTSLTVGKIGIRTYNQAAIVDNVEAKGVPVVVVVDNENPEFTANGDWTVSTYDAGYYGNNYMHDGALGADPSQSAVWTPTITEAGTYKVYMRWTAAANRPTAAPLEIKYGGIIDASKTVNQTKNNGIWVEIGSYYFTSSATDNAVKLIASSYGYTIADAVRFVKQ</sequence>
<comment type="similarity">
    <text evidence="1">Belongs to the glycosyl hydrolase 2 family.</text>
</comment>
<evidence type="ECO:0000313" key="4">
    <source>
        <dbReference type="Proteomes" id="UP000215145"/>
    </source>
</evidence>
<dbReference type="InterPro" id="IPR003961">
    <property type="entry name" value="FN3_dom"/>
</dbReference>
<accession>A0A229NTP9</accession>
<dbReference type="Pfam" id="PF02836">
    <property type="entry name" value="Glyco_hydro_2_C"/>
    <property type="match status" value="1"/>
</dbReference>
<evidence type="ECO:0000313" key="3">
    <source>
        <dbReference type="EMBL" id="OXM13236.1"/>
    </source>
</evidence>
<dbReference type="PRINTS" id="PR00132">
    <property type="entry name" value="GLHYDRLASE2"/>
</dbReference>
<dbReference type="Proteomes" id="UP000215145">
    <property type="component" value="Unassembled WGS sequence"/>
</dbReference>
<dbReference type="InterPro" id="IPR051913">
    <property type="entry name" value="GH2_Domain-Containing"/>
</dbReference>
<dbReference type="PANTHER" id="PTHR42732:SF1">
    <property type="entry name" value="BETA-MANNOSIDASE"/>
    <property type="match status" value="1"/>
</dbReference>
<reference evidence="3 4" key="1">
    <citation type="submission" date="2017-07" db="EMBL/GenBank/DDBJ databases">
        <title>Paenibacillus herberti R33 genome sequencing and assembly.</title>
        <authorList>
            <person name="Su W."/>
        </authorList>
    </citation>
    <scope>NUCLEOTIDE SEQUENCE [LARGE SCALE GENOMIC DNA]</scope>
    <source>
        <strain evidence="3 4">R33</strain>
    </source>
</reference>
<evidence type="ECO:0000259" key="2">
    <source>
        <dbReference type="PROSITE" id="PS50853"/>
    </source>
</evidence>
<feature type="domain" description="Fibronectin type-III" evidence="2">
    <location>
        <begin position="534"/>
        <end position="621"/>
    </location>
</feature>
<name>A0A229NTP9_9BACL</name>
<dbReference type="Gene3D" id="3.20.20.80">
    <property type="entry name" value="Glycosidases"/>
    <property type="match status" value="1"/>
</dbReference>
<dbReference type="EMBL" id="NMUQ01000004">
    <property type="protein sequence ID" value="OXM13236.1"/>
    <property type="molecule type" value="Genomic_DNA"/>
</dbReference>
<dbReference type="InterPro" id="IPR006103">
    <property type="entry name" value="Glyco_hydro_2_cat"/>
</dbReference>
<gene>
    <name evidence="3" type="ORF">CGZ75_24110</name>
</gene>
<dbReference type="SUPFAM" id="SSF49265">
    <property type="entry name" value="Fibronectin type III"/>
    <property type="match status" value="2"/>
</dbReference>
<dbReference type="InterPro" id="IPR013783">
    <property type="entry name" value="Ig-like_fold"/>
</dbReference>
<dbReference type="Pfam" id="PF00703">
    <property type="entry name" value="Glyco_hydro_2"/>
    <property type="match status" value="1"/>
</dbReference>
<proteinExistence type="inferred from homology"/>
<dbReference type="InterPro" id="IPR017853">
    <property type="entry name" value="GH"/>
</dbReference>
<dbReference type="SUPFAM" id="SSF49303">
    <property type="entry name" value="beta-Galactosidase/glucuronidase domain"/>
    <property type="match status" value="1"/>
</dbReference>
<evidence type="ECO:0000256" key="1">
    <source>
        <dbReference type="ARBA" id="ARBA00007401"/>
    </source>
</evidence>
<dbReference type="Gene3D" id="2.60.40.10">
    <property type="entry name" value="Immunoglobulins"/>
    <property type="match status" value="4"/>
</dbReference>
<dbReference type="GO" id="GO:0004553">
    <property type="term" value="F:hydrolase activity, hydrolyzing O-glycosyl compounds"/>
    <property type="evidence" value="ECO:0007669"/>
    <property type="project" value="InterPro"/>
</dbReference>
<feature type="domain" description="Fibronectin type-III" evidence="2">
    <location>
        <begin position="729"/>
        <end position="820"/>
    </location>
</feature>
<dbReference type="AlphaFoldDB" id="A0A229NTP9"/>
<comment type="caution">
    <text evidence="3">The sequence shown here is derived from an EMBL/GenBank/DDBJ whole genome shotgun (WGS) entry which is preliminary data.</text>
</comment>
<dbReference type="SMART" id="SM00060">
    <property type="entry name" value="FN3"/>
    <property type="match status" value="3"/>
</dbReference>
<dbReference type="InterPro" id="IPR036156">
    <property type="entry name" value="Beta-gal/glucu_dom_sf"/>
</dbReference>
<dbReference type="PROSITE" id="PS50853">
    <property type="entry name" value="FN3"/>
    <property type="match status" value="2"/>
</dbReference>